<dbReference type="GO" id="GO:0016279">
    <property type="term" value="F:protein-lysine N-methyltransferase activity"/>
    <property type="evidence" value="ECO:0007669"/>
    <property type="project" value="InterPro"/>
</dbReference>
<organism evidence="5 6">
    <name type="scientific">Circinella minor</name>
    <dbReference type="NCBI Taxonomy" id="1195481"/>
    <lineage>
        <taxon>Eukaryota</taxon>
        <taxon>Fungi</taxon>
        <taxon>Fungi incertae sedis</taxon>
        <taxon>Mucoromycota</taxon>
        <taxon>Mucoromycotina</taxon>
        <taxon>Mucoromycetes</taxon>
        <taxon>Mucorales</taxon>
        <taxon>Lichtheimiaceae</taxon>
        <taxon>Circinella</taxon>
    </lineage>
</organism>
<comment type="caution">
    <text evidence="5">The sequence shown here is derived from an EMBL/GenBank/DDBJ whole genome shotgun (WGS) entry which is preliminary data.</text>
</comment>
<evidence type="ECO:0000313" key="5">
    <source>
        <dbReference type="EMBL" id="KAG2223865.1"/>
    </source>
</evidence>
<dbReference type="PANTHER" id="PTHR13271">
    <property type="entry name" value="UNCHARACTERIZED PUTATIVE METHYLTRANSFERASE"/>
    <property type="match status" value="1"/>
</dbReference>
<dbReference type="OrthoDB" id="42889at2759"/>
<gene>
    <name evidence="5" type="ORF">INT45_012738</name>
</gene>
<dbReference type="SUPFAM" id="SSF82199">
    <property type="entry name" value="SET domain"/>
    <property type="match status" value="1"/>
</dbReference>
<keyword evidence="1" id="KW-0489">Methyltransferase</keyword>
<keyword evidence="6" id="KW-1185">Reference proteome</keyword>
<evidence type="ECO:0000313" key="6">
    <source>
        <dbReference type="Proteomes" id="UP000646827"/>
    </source>
</evidence>
<dbReference type="PANTHER" id="PTHR13271:SF147">
    <property type="entry name" value="PROTEIN-LYSINE N-METHYLTRANSFERASE EFM1-RELATED"/>
    <property type="match status" value="1"/>
</dbReference>
<proteinExistence type="predicted"/>
<dbReference type="Gene3D" id="3.90.1410.10">
    <property type="entry name" value="set domain protein methyltransferase, domain 1"/>
    <property type="match status" value="1"/>
</dbReference>
<dbReference type="InterPro" id="IPR050600">
    <property type="entry name" value="SETD3_SETD6_MTase"/>
</dbReference>
<evidence type="ECO:0000259" key="4">
    <source>
        <dbReference type="PROSITE" id="PS50280"/>
    </source>
</evidence>
<dbReference type="GO" id="GO:0032259">
    <property type="term" value="P:methylation"/>
    <property type="evidence" value="ECO:0007669"/>
    <property type="project" value="UniProtKB-KW"/>
</dbReference>
<dbReference type="AlphaFoldDB" id="A0A8H7VKF1"/>
<keyword evidence="3" id="KW-0949">S-adenosyl-L-methionine</keyword>
<evidence type="ECO:0000256" key="1">
    <source>
        <dbReference type="ARBA" id="ARBA00022603"/>
    </source>
</evidence>
<name>A0A8H7VKF1_9FUNG</name>
<sequence length="569" mass="65541">MSAHLDQFISWVKENGATYEKFDFKTDSEGIGCVYATTKVGAGESLATLPFRLAITEKVARNALPNLDQHSCRNVMSLFLAQQKKIGNESFYAPYLNILPEKIMTGLCFDKNDMRFLENTTLYNSIEERRQNVYNEFQQLIKDSPENKNITWDEFLWAYSVLSSRSFPYSLIDPSYDGPSEVLFPLLDALNHKPHTHITWMRNGDPETGSLSFVIGNEIEAGEQIFNNYGPKVCDLLLLGYGFCFENNEYDHVALKPNISMDPNAQAKLQIVQQANVVSSSKEEPLLNYIHQDNIPSSFYKLMRIMVMNELELSCYLNCTDSSLLDFVGYRNEIAMLNTINALLQARLMAIRKFSVDITHITSWQKYAILYRQGQEKLLTIIVARIEQEKSNMLRRMSTVTELPPVAPFLSIINPEYFAQQKQLWDIKKTQEEKSNSGVVTLDSVVITLNQLLQRNPRFKKATEQLFEDIEEEQDIVMMLALIEERSKGRESKWNAFFERTRDINKNQVPSNEEAVEELQDLYDSLFPAFTEAFPDTFSAEIYSFEALLWAEYILNNYSLNNSIFIVPI</sequence>
<feature type="domain" description="SET" evidence="4">
    <location>
        <begin position="20"/>
        <end position="230"/>
    </location>
</feature>
<protein>
    <recommendedName>
        <fullName evidence="4">SET domain-containing protein</fullName>
    </recommendedName>
</protein>
<evidence type="ECO:0000256" key="3">
    <source>
        <dbReference type="ARBA" id="ARBA00022691"/>
    </source>
</evidence>
<dbReference type="InterPro" id="IPR046341">
    <property type="entry name" value="SET_dom_sf"/>
</dbReference>
<dbReference type="Proteomes" id="UP000646827">
    <property type="component" value="Unassembled WGS sequence"/>
</dbReference>
<accession>A0A8H7VKF1</accession>
<dbReference type="InterPro" id="IPR001214">
    <property type="entry name" value="SET_dom"/>
</dbReference>
<dbReference type="Gene3D" id="3.90.1420.10">
    <property type="entry name" value="Rubisco LSMT, substrate-binding domain"/>
    <property type="match status" value="1"/>
</dbReference>
<dbReference type="CDD" id="cd19180">
    <property type="entry name" value="SET_SpSET10-like"/>
    <property type="match status" value="1"/>
</dbReference>
<dbReference type="EMBL" id="JAEPRB010000053">
    <property type="protein sequence ID" value="KAG2223865.1"/>
    <property type="molecule type" value="Genomic_DNA"/>
</dbReference>
<keyword evidence="2" id="KW-0808">Transferase</keyword>
<evidence type="ECO:0000256" key="2">
    <source>
        <dbReference type="ARBA" id="ARBA00022679"/>
    </source>
</evidence>
<dbReference type="GO" id="GO:0005634">
    <property type="term" value="C:nucleus"/>
    <property type="evidence" value="ECO:0007669"/>
    <property type="project" value="TreeGrafter"/>
</dbReference>
<dbReference type="PROSITE" id="PS50280">
    <property type="entry name" value="SET"/>
    <property type="match status" value="1"/>
</dbReference>
<dbReference type="InterPro" id="IPR036464">
    <property type="entry name" value="Rubisco_LSMT_subst-bd_sf"/>
</dbReference>
<reference evidence="5 6" key="1">
    <citation type="submission" date="2020-12" db="EMBL/GenBank/DDBJ databases">
        <title>Metabolic potential, ecology and presence of endohyphal bacteria is reflected in genomic diversity of Mucoromycotina.</title>
        <authorList>
            <person name="Muszewska A."/>
            <person name="Okrasinska A."/>
            <person name="Steczkiewicz K."/>
            <person name="Drgas O."/>
            <person name="Orlowska M."/>
            <person name="Perlinska-Lenart U."/>
            <person name="Aleksandrzak-Piekarczyk T."/>
            <person name="Szatraj K."/>
            <person name="Zielenkiewicz U."/>
            <person name="Pilsyk S."/>
            <person name="Malc E."/>
            <person name="Mieczkowski P."/>
            <person name="Kruszewska J.S."/>
            <person name="Biernat P."/>
            <person name="Pawlowska J."/>
        </authorList>
    </citation>
    <scope>NUCLEOTIDE SEQUENCE [LARGE SCALE GENOMIC DNA]</scope>
    <source>
        <strain evidence="5 6">CBS 142.35</strain>
    </source>
</reference>
<dbReference type="InterPro" id="IPR044432">
    <property type="entry name" value="Set10/Efm1_SET"/>
</dbReference>